<dbReference type="PROSITE" id="PS50030">
    <property type="entry name" value="UBA"/>
    <property type="match status" value="2"/>
</dbReference>
<evidence type="ECO:0000259" key="7">
    <source>
        <dbReference type="PROSITE" id="PS50030"/>
    </source>
</evidence>
<dbReference type="Gene3D" id="1.10.10.540">
    <property type="entry name" value="XPC-binding domain"/>
    <property type="match status" value="1"/>
</dbReference>
<dbReference type="Pfam" id="PF00627">
    <property type="entry name" value="UBA"/>
    <property type="match status" value="2"/>
</dbReference>
<dbReference type="GO" id="GO:0006289">
    <property type="term" value="P:nucleotide-excision repair"/>
    <property type="evidence" value="ECO:0007669"/>
    <property type="project" value="UniProtKB-UniRule"/>
</dbReference>
<dbReference type="FunFam" id="1.10.8.10:FF:000003">
    <property type="entry name" value="UV excision repair protein RAD23 homolog"/>
    <property type="match status" value="1"/>
</dbReference>
<dbReference type="GO" id="GO:0005829">
    <property type="term" value="C:cytosol"/>
    <property type="evidence" value="ECO:0007669"/>
    <property type="project" value="TreeGrafter"/>
</dbReference>
<keyword evidence="5" id="KW-0963">Cytoplasm</keyword>
<feature type="compositionally biased region" description="Pro residues" evidence="6">
    <location>
        <begin position="79"/>
        <end position="88"/>
    </location>
</feature>
<dbReference type="InterPro" id="IPR004806">
    <property type="entry name" value="Rad23"/>
</dbReference>
<comment type="function">
    <text evidence="5">Multiubiquitin chain receptor involved in modulation of proteasomal degradation. Involved in nucleotide excision repair.</text>
</comment>
<feature type="compositionally biased region" description="Polar residues" evidence="6">
    <location>
        <begin position="99"/>
        <end position="116"/>
    </location>
</feature>
<dbReference type="SUPFAM" id="SSF101238">
    <property type="entry name" value="XPC-binding domain"/>
    <property type="match status" value="1"/>
</dbReference>
<gene>
    <name evidence="9" type="ORF">MSPICULIGERA_LOCUS18340</name>
</gene>
<dbReference type="GO" id="GO:0005654">
    <property type="term" value="C:nucleoplasm"/>
    <property type="evidence" value="ECO:0007669"/>
    <property type="project" value="TreeGrafter"/>
</dbReference>
<dbReference type="Pfam" id="PF00240">
    <property type="entry name" value="ubiquitin"/>
    <property type="match status" value="1"/>
</dbReference>
<dbReference type="Gene3D" id="1.10.8.10">
    <property type="entry name" value="DNA helicase RuvA subunit, C-terminal domain"/>
    <property type="match status" value="2"/>
</dbReference>
<reference evidence="9" key="1">
    <citation type="submission" date="2023-06" db="EMBL/GenBank/DDBJ databases">
        <authorList>
            <person name="Delattre M."/>
        </authorList>
    </citation>
    <scope>NUCLEOTIDE SEQUENCE</scope>
    <source>
        <strain evidence="9">AF72</strain>
    </source>
</reference>
<dbReference type="SMART" id="SM00165">
    <property type="entry name" value="UBA"/>
    <property type="match status" value="2"/>
</dbReference>
<evidence type="ECO:0000256" key="3">
    <source>
        <dbReference type="ARBA" id="ARBA00023204"/>
    </source>
</evidence>
<evidence type="ECO:0000256" key="6">
    <source>
        <dbReference type="SAM" id="MobiDB-lite"/>
    </source>
</evidence>
<feature type="region of interest" description="Disordered" evidence="6">
    <location>
        <begin position="79"/>
        <end position="141"/>
    </location>
</feature>
<dbReference type="EMBL" id="CATQJA010002659">
    <property type="protein sequence ID" value="CAJ0580138.1"/>
    <property type="molecule type" value="Genomic_DNA"/>
</dbReference>
<feature type="domain" description="UBA" evidence="7">
    <location>
        <begin position="298"/>
        <end position="339"/>
    </location>
</feature>
<keyword evidence="3 5" id="KW-0234">DNA repair</keyword>
<comment type="caution">
    <text evidence="9">The sequence shown here is derived from an EMBL/GenBank/DDBJ whole genome shotgun (WGS) entry which is preliminary data.</text>
</comment>
<keyword evidence="10" id="KW-1185">Reference proteome</keyword>
<dbReference type="GO" id="GO:0043130">
    <property type="term" value="F:ubiquitin binding"/>
    <property type="evidence" value="ECO:0007669"/>
    <property type="project" value="UniProtKB-UniRule"/>
</dbReference>
<dbReference type="InterPro" id="IPR029071">
    <property type="entry name" value="Ubiquitin-like_domsf"/>
</dbReference>
<dbReference type="SUPFAM" id="SSF46934">
    <property type="entry name" value="UBA-like"/>
    <property type="match status" value="2"/>
</dbReference>
<dbReference type="Gene3D" id="3.10.20.90">
    <property type="entry name" value="Phosphatidylinositol 3-kinase Catalytic Subunit, Chain A, domain 1"/>
    <property type="match status" value="1"/>
</dbReference>
<evidence type="ECO:0000256" key="5">
    <source>
        <dbReference type="RuleBase" id="RU367049"/>
    </source>
</evidence>
<proteinExistence type="inferred from homology"/>
<dbReference type="GO" id="GO:0070628">
    <property type="term" value="F:proteasome binding"/>
    <property type="evidence" value="ECO:0007669"/>
    <property type="project" value="TreeGrafter"/>
</dbReference>
<feature type="domain" description="Ubiquitin-like" evidence="8">
    <location>
        <begin position="2"/>
        <end position="74"/>
    </location>
</feature>
<dbReference type="FunFam" id="1.10.8.10:FF:000002">
    <property type="entry name" value="UV excision repair protein RAD23 homolog"/>
    <property type="match status" value="1"/>
</dbReference>
<dbReference type="GO" id="GO:0043161">
    <property type="term" value="P:proteasome-mediated ubiquitin-dependent protein catabolic process"/>
    <property type="evidence" value="ECO:0007669"/>
    <property type="project" value="UniProtKB-UniRule"/>
</dbReference>
<dbReference type="PANTHER" id="PTHR10621">
    <property type="entry name" value="UV EXCISION REPAIR PROTEIN RAD23"/>
    <property type="match status" value="1"/>
</dbReference>
<dbReference type="GO" id="GO:0031593">
    <property type="term" value="F:polyubiquitin modification-dependent protein binding"/>
    <property type="evidence" value="ECO:0007669"/>
    <property type="project" value="UniProtKB-UniRule"/>
</dbReference>
<feature type="domain" description="UBA" evidence="7">
    <location>
        <begin position="139"/>
        <end position="179"/>
    </location>
</feature>
<evidence type="ECO:0000256" key="1">
    <source>
        <dbReference type="ARBA" id="ARBA00022737"/>
    </source>
</evidence>
<evidence type="ECO:0000256" key="2">
    <source>
        <dbReference type="ARBA" id="ARBA00022763"/>
    </source>
</evidence>
<keyword evidence="1" id="KW-0677">Repeat</keyword>
<comment type="similarity">
    <text evidence="5">Belongs to the RAD23 family.</text>
</comment>
<sequence length="346" mass="37634">MTAVLFKTITNLQFNLDIEPEITIGAVKERIQEARGVDDYPAERLKLIYNGKILTDEMTFNEVGYDAKKFIVVMPMKKPAPAPTPAPSTPAVEAPSTSQTPTLSSEAGNNDASSLVTPAPASGSLVTPAAPKKKKELTPEQEQQVDALLAMGYPRRQIVRALRSAYWDSNRAVEYLINGLPDDLISQAALVDRQLTEQEAANAEPGEPIGDAATAEPNRFAGLAAMPEFQALRQMVQQNPEMLPQVLQVLTEVQPGLAQLIQENPDALLRLLNGEDPTAAAPALPPGAPRNSVVVSMTHDEVAAVQRLKNMGFQEQLCIEAFIACDKNEEHAVNYILSRMDEDYGH</sequence>
<dbReference type="InterPro" id="IPR006636">
    <property type="entry name" value="STI1_HS-bd"/>
</dbReference>
<dbReference type="GO" id="GO:0003684">
    <property type="term" value="F:damaged DNA binding"/>
    <property type="evidence" value="ECO:0007669"/>
    <property type="project" value="UniProtKB-UniRule"/>
</dbReference>
<dbReference type="PRINTS" id="PR01839">
    <property type="entry name" value="RAD23PROTEIN"/>
</dbReference>
<keyword evidence="2 5" id="KW-0227">DNA damage</keyword>
<dbReference type="Proteomes" id="UP001177023">
    <property type="component" value="Unassembled WGS sequence"/>
</dbReference>
<dbReference type="InterPro" id="IPR015940">
    <property type="entry name" value="UBA"/>
</dbReference>
<dbReference type="CDD" id="cd01805">
    <property type="entry name" value="Ubl_Rad23"/>
    <property type="match status" value="1"/>
</dbReference>
<name>A0AA36D311_9BILA</name>
<dbReference type="SMART" id="SM00213">
    <property type="entry name" value="UBQ"/>
    <property type="match status" value="1"/>
</dbReference>
<feature type="non-terminal residue" evidence="9">
    <location>
        <position position="1"/>
    </location>
</feature>
<dbReference type="AlphaFoldDB" id="A0AA36D311"/>
<dbReference type="NCBIfam" id="TIGR00601">
    <property type="entry name" value="rad23"/>
    <property type="match status" value="1"/>
</dbReference>
<evidence type="ECO:0000256" key="4">
    <source>
        <dbReference type="ARBA" id="ARBA00023242"/>
    </source>
</evidence>
<accession>A0AA36D311</accession>
<dbReference type="CDD" id="cd14281">
    <property type="entry name" value="UBA2_Rad23_like"/>
    <property type="match status" value="1"/>
</dbReference>
<dbReference type="SMART" id="SM00727">
    <property type="entry name" value="STI1"/>
    <property type="match status" value="1"/>
</dbReference>
<evidence type="ECO:0000259" key="8">
    <source>
        <dbReference type="PROSITE" id="PS50053"/>
    </source>
</evidence>
<dbReference type="InterPro" id="IPR009060">
    <property type="entry name" value="UBA-like_sf"/>
</dbReference>
<organism evidence="9 10">
    <name type="scientific">Mesorhabditis spiculigera</name>
    <dbReference type="NCBI Taxonomy" id="96644"/>
    <lineage>
        <taxon>Eukaryota</taxon>
        <taxon>Metazoa</taxon>
        <taxon>Ecdysozoa</taxon>
        <taxon>Nematoda</taxon>
        <taxon>Chromadorea</taxon>
        <taxon>Rhabditida</taxon>
        <taxon>Rhabditina</taxon>
        <taxon>Rhabditomorpha</taxon>
        <taxon>Rhabditoidea</taxon>
        <taxon>Rhabditidae</taxon>
        <taxon>Mesorhabditinae</taxon>
        <taxon>Mesorhabditis</taxon>
    </lineage>
</organism>
<dbReference type="PANTHER" id="PTHR10621:SF0">
    <property type="entry name" value="UV EXCISION REPAIR PROTEIN RAD23"/>
    <property type="match status" value="1"/>
</dbReference>
<dbReference type="InterPro" id="IPR036353">
    <property type="entry name" value="XPC-bd_sf"/>
</dbReference>
<evidence type="ECO:0000313" key="9">
    <source>
        <dbReference type="EMBL" id="CAJ0580138.1"/>
    </source>
</evidence>
<feature type="compositionally biased region" description="Low complexity" evidence="6">
    <location>
        <begin position="89"/>
        <end position="98"/>
    </location>
</feature>
<keyword evidence="4 5" id="KW-0539">Nucleus</keyword>
<dbReference type="InterPro" id="IPR015360">
    <property type="entry name" value="XPC-bd"/>
</dbReference>
<dbReference type="InterPro" id="IPR000626">
    <property type="entry name" value="Ubiquitin-like_dom"/>
</dbReference>
<protein>
    <recommendedName>
        <fullName evidence="5">UV excision repair protein RAD23</fullName>
    </recommendedName>
</protein>
<comment type="subcellular location">
    <subcellularLocation>
        <location evidence="5">Nucleus</location>
    </subcellularLocation>
    <subcellularLocation>
        <location evidence="5">Cytoplasm</location>
    </subcellularLocation>
</comment>
<dbReference type="Pfam" id="PF09280">
    <property type="entry name" value="XPC-binding"/>
    <property type="match status" value="1"/>
</dbReference>
<dbReference type="SUPFAM" id="SSF54236">
    <property type="entry name" value="Ubiquitin-like"/>
    <property type="match status" value="1"/>
</dbReference>
<evidence type="ECO:0000313" key="10">
    <source>
        <dbReference type="Proteomes" id="UP001177023"/>
    </source>
</evidence>
<dbReference type="PROSITE" id="PS50053">
    <property type="entry name" value="UBIQUITIN_2"/>
    <property type="match status" value="1"/>
</dbReference>